<feature type="non-terminal residue" evidence="1">
    <location>
        <position position="112"/>
    </location>
</feature>
<protein>
    <submittedName>
        <fullName evidence="1">Hypothetical conserved protein</fullName>
    </submittedName>
</protein>
<proteinExistence type="predicted"/>
<reference evidence="1" key="1">
    <citation type="journal article" date="2005" name="Environ. Microbiol.">
        <title>Genetic and functional properties of uncultivated thermophilic crenarchaeotes from a subsurface gold mine as revealed by analysis of genome fragments.</title>
        <authorList>
            <person name="Nunoura T."/>
            <person name="Hirayama H."/>
            <person name="Takami H."/>
            <person name="Oida H."/>
            <person name="Nishi S."/>
            <person name="Shimamura S."/>
            <person name="Suzuki Y."/>
            <person name="Inagaki F."/>
            <person name="Takai K."/>
            <person name="Nealson K.H."/>
            <person name="Horikoshi K."/>
        </authorList>
    </citation>
    <scope>NUCLEOTIDE SEQUENCE</scope>
</reference>
<dbReference type="InterPro" id="IPR059226">
    <property type="entry name" value="Choice_anch_Q_dom"/>
</dbReference>
<dbReference type="AlphaFoldDB" id="H5SET5"/>
<reference evidence="1" key="2">
    <citation type="journal article" date="2012" name="PLoS ONE">
        <title>A Deeply Branching Thermophilic Bacterium with an Ancient Acetyl-CoA Pathway Dominates a Subsurface Ecosystem.</title>
        <authorList>
            <person name="Takami H."/>
            <person name="Noguchi H."/>
            <person name="Takaki Y."/>
            <person name="Uchiyama I."/>
            <person name="Toyoda A."/>
            <person name="Nishi S."/>
            <person name="Chee G.-J."/>
            <person name="Arai W."/>
            <person name="Nunoura T."/>
            <person name="Itoh T."/>
            <person name="Hattori M."/>
            <person name="Takai K."/>
        </authorList>
    </citation>
    <scope>NUCLEOTIDE SEQUENCE</scope>
</reference>
<accession>H5SET5</accession>
<dbReference type="EMBL" id="AP011697">
    <property type="protein sequence ID" value="BAL54671.1"/>
    <property type="molecule type" value="Genomic_DNA"/>
</dbReference>
<organism evidence="1">
    <name type="scientific">uncultured Acetothermia bacterium</name>
    <dbReference type="NCBI Taxonomy" id="236499"/>
    <lineage>
        <taxon>Bacteria</taxon>
        <taxon>Candidatus Bipolaricaulota</taxon>
        <taxon>environmental samples</taxon>
    </lineage>
</organism>
<dbReference type="NCBIfam" id="NF041518">
    <property type="entry name" value="choice_anch_Q"/>
    <property type="match status" value="1"/>
</dbReference>
<name>H5SET5_9BACT</name>
<evidence type="ECO:0000313" key="1">
    <source>
        <dbReference type="EMBL" id="BAL54671.1"/>
    </source>
</evidence>
<sequence>MISNSTFYHNDVGIYIVGGVPPIGSIKNSIMDNFTANCSGSFYHELPIPRGMNFATDNTCSPGFIQVTSAELNLGPLANNGGPTQTHALLTGSVAIDAATDCTDVNNNPITQ</sequence>
<gene>
    <name evidence="1" type="ORF">HGMM_F17E10C01</name>
</gene>